<dbReference type="GO" id="GO:0003690">
    <property type="term" value="F:double-stranded DNA binding"/>
    <property type="evidence" value="ECO:0007669"/>
    <property type="project" value="UniProtKB-UniRule"/>
</dbReference>
<dbReference type="HAMAP" id="MF_01452">
    <property type="entry name" value="AddB_type1"/>
    <property type="match status" value="1"/>
</dbReference>
<sequence length="1153" mass="134164">MSIRFIYGRAGTGKTTFCLNDIKRKLNDGKSHLLILLVPEQFTFEAEKYLLNTIEKDEKMRAQVLSFKTLANRVFTEVGGLTRQHMKSCGRSMLIYKIMEDIQKDLKVYSKASRQQGFIKKVSEVITELKRFEVTPEKLLEITETIDNLGLREKLKDISLIYSKFEESLHQNYIDQEDELTLLAEKLEYSSQFEGAEFWIDGFTGFTPKQYRVIEKLLKKASRVNITLCMDTSNISAEIDTTDLFYTTKKTESKLLEICQRNNISYEKPVNLNIGIPQRFKESEELSFIEKHLFSYPYKVYLKETEDISIFKAVNVYSEVEETARDIIRLVRDEGFRYSDIVVATRDLNRYHKLIKAIFSQYGISCFIDIKMEIKNNPIIVFITSLFDIHLKRWSYESVFRYLKTGFTDLEKEDINLIENYVLANGIKGDKWKEEVWNYRLNYRFDRLSIEEDEKEIIERVNEIKGKIATPLQDFYKKFSKSKNIKEACGTLYDFLVEMKLPQKIEKLIEKFKQEKEFDTANQYAQVWDIVVDVLDQMVEVMGEEKVTAEQFAKILSIGFDEYQIGSIPPALDEVLVTSVDKMKSHNAKALYIIGVNDGIFPASLFEEGILTDGEREILASHNVELDRDTKTKIFEEQFLVYTALTSTSKFLKISYPIADHEGKSLKPSIIISRLKKIFPRIKQLSNVVEMDTEEENLNRVSTPPPTFNEMIKSIKMWDITNKMHPLWLDVYKWYAKSESWKPKLTRALEGLYYTNQVEKVPAHKVKKLYGDEMYFSVSRLEKYAACPFAYFVQYGLKAKERKIYSFEPPDLGTFMHNVLDRFSKALEEEGLTWQDIDREWCDEAVAIIVDDMIQKIPGYILNSSPRYKYLAERLKRVLSNAVWVVSEHIKRSSFVPLDHEVAFGDNQKYPPIKIVLSNGEEINLIGRIDRVDIFEKEDEAYIRIIDYKSGNKTLDLSDVFYGLELQLLIYLDAILESAIKGNTNLNPAGIFYFKIDDPIIKADKDISDEELQMQIFKKLRLEGLVLNDAQIIKEMDKSIEGTSYIIPATINKDGSVGKNTKGATKEQFELLRKHVKKTIQRLTEQMLEGDISISPYKKDKETPCKYCPYSSVCQFETNFKGNEYRVIKSKDVEEIWSILEQEVKSDGNQMDL</sequence>
<evidence type="ECO:0000256" key="13">
    <source>
        <dbReference type="ARBA" id="ARBA00023204"/>
    </source>
</evidence>
<keyword evidence="5 14" id="KW-0227">DNA damage</keyword>
<evidence type="ECO:0000313" key="17">
    <source>
        <dbReference type="EMBL" id="AIS51420.1"/>
    </source>
</evidence>
<evidence type="ECO:0000256" key="5">
    <source>
        <dbReference type="ARBA" id="ARBA00022763"/>
    </source>
</evidence>
<dbReference type="InterPro" id="IPR011604">
    <property type="entry name" value="PDDEXK-like_dom_sf"/>
</dbReference>
<keyword evidence="10 14" id="KW-0408">Iron</keyword>
<keyword evidence="6 14" id="KW-0378">Hydrolase</keyword>
<keyword evidence="11 14" id="KW-0411">Iron-sulfur</keyword>
<dbReference type="GO" id="GO:0046872">
    <property type="term" value="F:metal ion binding"/>
    <property type="evidence" value="ECO:0007669"/>
    <property type="project" value="UniProtKB-KW"/>
</dbReference>
<dbReference type="Gene3D" id="3.90.320.10">
    <property type="match status" value="1"/>
</dbReference>
<keyword evidence="1 14" id="KW-0004">4Fe-4S</keyword>
<evidence type="ECO:0000259" key="15">
    <source>
        <dbReference type="Pfam" id="PF12705"/>
    </source>
</evidence>
<feature type="binding site" evidence="14">
    <location>
        <position position="1114"/>
    </location>
    <ligand>
        <name>[4Fe-4S] cluster</name>
        <dbReference type="ChEBI" id="CHEBI:49883"/>
    </ligand>
</feature>
<dbReference type="NCBIfam" id="TIGR02773">
    <property type="entry name" value="addB_Gpos"/>
    <property type="match status" value="1"/>
</dbReference>
<accession>A0A097ANM8</accession>
<keyword evidence="12 14" id="KW-0238">DNA-binding</keyword>
<dbReference type="GO" id="GO:0005524">
    <property type="term" value="F:ATP binding"/>
    <property type="evidence" value="ECO:0007669"/>
    <property type="project" value="UniProtKB-UniRule"/>
</dbReference>
<name>A0A097ANM8_THEKI</name>
<evidence type="ECO:0000256" key="2">
    <source>
        <dbReference type="ARBA" id="ARBA00022722"/>
    </source>
</evidence>
<dbReference type="Gene3D" id="3.40.50.300">
    <property type="entry name" value="P-loop containing nucleotide triphosphate hydrolases"/>
    <property type="match status" value="3"/>
</dbReference>
<dbReference type="GO" id="GO:0051539">
    <property type="term" value="F:4 iron, 4 sulfur cluster binding"/>
    <property type="evidence" value="ECO:0007669"/>
    <property type="project" value="UniProtKB-KW"/>
</dbReference>
<gene>
    <name evidence="14 17" type="primary">addB</name>
    <name evidence="17" type="ORF">TKV_c02150</name>
</gene>
<feature type="binding site" evidence="14">
    <location>
        <position position="787"/>
    </location>
    <ligand>
        <name>[4Fe-4S] cluster</name>
        <dbReference type="ChEBI" id="CHEBI:49883"/>
    </ligand>
</feature>
<proteinExistence type="inferred from homology"/>
<dbReference type="InterPro" id="IPR049035">
    <property type="entry name" value="ADDB_N"/>
</dbReference>
<dbReference type="Proteomes" id="UP000029669">
    <property type="component" value="Chromosome"/>
</dbReference>
<reference evidence="18" key="1">
    <citation type="journal article" date="2015" name="Genome Announc.">
        <title>Whole-Genome Sequences of 80 Environmental and Clinical Isolates of Burkholderia pseudomallei.</title>
        <authorList>
            <person name="Johnson S.L."/>
            <person name="Baker A.L."/>
            <person name="Chain P.S."/>
            <person name="Currie B.J."/>
            <person name="Daligault H.E."/>
            <person name="Davenport K.W."/>
            <person name="Davis C.B."/>
            <person name="Inglis T.J."/>
            <person name="Kaestli M."/>
            <person name="Koren S."/>
            <person name="Mayo M."/>
            <person name="Merritt A.J."/>
            <person name="Price E.P."/>
            <person name="Sarovich D.S."/>
            <person name="Warner J."/>
            <person name="Rosovitz M.J."/>
        </authorList>
    </citation>
    <scope>NUCLEOTIDE SEQUENCE [LARGE SCALE GENOMIC DNA]</scope>
    <source>
        <strain evidence="18">DSM 2030</strain>
    </source>
</reference>
<keyword evidence="9 14" id="KW-0067">ATP-binding</keyword>
<evidence type="ECO:0000313" key="18">
    <source>
        <dbReference type="Proteomes" id="UP000029669"/>
    </source>
</evidence>
<dbReference type="InterPro" id="IPR027417">
    <property type="entry name" value="P-loop_NTPase"/>
</dbReference>
<dbReference type="Gene3D" id="6.10.140.1030">
    <property type="match status" value="1"/>
</dbReference>
<dbReference type="OrthoDB" id="9758506at2"/>
<evidence type="ECO:0000256" key="6">
    <source>
        <dbReference type="ARBA" id="ARBA00022801"/>
    </source>
</evidence>
<dbReference type="HOGENOM" id="CLU_007838_0_0_9"/>
<dbReference type="InterPro" id="IPR038726">
    <property type="entry name" value="PDDEXK_AddAB-type"/>
</dbReference>
<comment type="cofactor">
    <cofactor evidence="14">
        <name>[4Fe-4S] cluster</name>
        <dbReference type="ChEBI" id="CHEBI:49883"/>
    </cofactor>
    <text evidence="14">Binds 1 [4Fe-4S] cluster.</text>
</comment>
<keyword evidence="18" id="KW-1185">Reference proteome</keyword>
<dbReference type="EMBL" id="CP009170">
    <property type="protein sequence ID" value="AIS51420.1"/>
    <property type="molecule type" value="Genomic_DNA"/>
</dbReference>
<evidence type="ECO:0000256" key="14">
    <source>
        <dbReference type="HAMAP-Rule" id="MF_01452"/>
    </source>
</evidence>
<keyword evidence="3 14" id="KW-0479">Metal-binding</keyword>
<keyword evidence="13 14" id="KW-0234">DNA repair</keyword>
<keyword evidence="2 14" id="KW-0540">Nuclease</keyword>
<dbReference type="Pfam" id="PF21445">
    <property type="entry name" value="ADDB_N"/>
    <property type="match status" value="1"/>
</dbReference>
<comment type="miscellaneous">
    <text evidence="14">Despite having conserved helicase domains, this subunit does not have helicase activity.</text>
</comment>
<evidence type="ECO:0000256" key="7">
    <source>
        <dbReference type="ARBA" id="ARBA00022806"/>
    </source>
</evidence>
<keyword evidence="7 14" id="KW-0347">Helicase</keyword>
<protein>
    <recommendedName>
        <fullName evidence="14">ATP-dependent helicase/deoxyribonuclease subunit B</fullName>
        <ecNumber evidence="14">3.1.-.-</ecNumber>
    </recommendedName>
    <alternativeName>
        <fullName evidence="14">ATP-dependent helicase/nuclease subunit AddB</fullName>
    </alternativeName>
</protein>
<comment type="cofactor">
    <cofactor evidence="14">
        <name>Mg(2+)</name>
        <dbReference type="ChEBI" id="CHEBI:18420"/>
    </cofactor>
</comment>
<comment type="function">
    <text evidence="14">The heterodimer acts as both an ATP-dependent DNA helicase and an ATP-dependent, dual-direction single-stranded exonuclease. Recognizes the chi site generating a DNA molecule suitable for the initiation of homologous recombination. The AddB subunit has 5' -&gt; 3' nuclease activity but not helicase activity.</text>
</comment>
<dbReference type="PANTHER" id="PTHR30591:SF1">
    <property type="entry name" value="RECBCD ENZYME SUBUNIT RECC"/>
    <property type="match status" value="1"/>
</dbReference>
<feature type="domain" description="PD-(D/E)XK endonuclease-like" evidence="15">
    <location>
        <begin position="776"/>
        <end position="1115"/>
    </location>
</feature>
<dbReference type="AlphaFoldDB" id="A0A097ANM8"/>
<dbReference type="InterPro" id="IPR014140">
    <property type="entry name" value="DNA_helicase_suAddB"/>
</dbReference>
<dbReference type="GO" id="GO:0000724">
    <property type="term" value="P:double-strand break repair via homologous recombination"/>
    <property type="evidence" value="ECO:0007669"/>
    <property type="project" value="UniProtKB-UniRule"/>
</dbReference>
<evidence type="ECO:0000256" key="12">
    <source>
        <dbReference type="ARBA" id="ARBA00023125"/>
    </source>
</evidence>
<evidence type="ECO:0000256" key="11">
    <source>
        <dbReference type="ARBA" id="ARBA00023014"/>
    </source>
</evidence>
<dbReference type="eggNOG" id="COG3857">
    <property type="taxonomic scope" value="Bacteria"/>
</dbReference>
<organism evidence="17 18">
    <name type="scientific">Thermoanaerobacter kivui</name>
    <name type="common">Acetogenium kivui</name>
    <dbReference type="NCBI Taxonomy" id="2325"/>
    <lineage>
        <taxon>Bacteria</taxon>
        <taxon>Bacillati</taxon>
        <taxon>Bacillota</taxon>
        <taxon>Clostridia</taxon>
        <taxon>Thermoanaerobacterales</taxon>
        <taxon>Thermoanaerobacteraceae</taxon>
        <taxon>Thermoanaerobacter</taxon>
    </lineage>
</organism>
<evidence type="ECO:0000259" key="16">
    <source>
        <dbReference type="Pfam" id="PF21445"/>
    </source>
</evidence>
<comment type="similarity">
    <text evidence="14">Belongs to the helicase family. AddB/RexB type 1 subfamily.</text>
</comment>
<dbReference type="STRING" id="2325.TKV_c02150"/>
<dbReference type="PANTHER" id="PTHR30591">
    <property type="entry name" value="RECBCD ENZYME SUBUNIT RECC"/>
    <property type="match status" value="1"/>
</dbReference>
<keyword evidence="8 14" id="KW-0269">Exonuclease</keyword>
<evidence type="ECO:0000256" key="9">
    <source>
        <dbReference type="ARBA" id="ARBA00022840"/>
    </source>
</evidence>
<keyword evidence="4 14" id="KW-0547">Nucleotide-binding</keyword>
<evidence type="ECO:0000256" key="10">
    <source>
        <dbReference type="ARBA" id="ARBA00023004"/>
    </source>
</evidence>
<dbReference type="KEGG" id="tki:TKV_c02150"/>
<dbReference type="GO" id="GO:0008409">
    <property type="term" value="F:5'-3' exonuclease activity"/>
    <property type="evidence" value="ECO:0007669"/>
    <property type="project" value="UniProtKB-UniRule"/>
</dbReference>
<feature type="binding site" evidence="14">
    <location>
        <position position="1105"/>
    </location>
    <ligand>
        <name>[4Fe-4S] cluster</name>
        <dbReference type="ChEBI" id="CHEBI:49883"/>
    </ligand>
</feature>
<feature type="binding site" evidence="14">
    <location>
        <position position="1108"/>
    </location>
    <ligand>
        <name>[4Fe-4S] cluster</name>
        <dbReference type="ChEBI" id="CHEBI:49883"/>
    </ligand>
</feature>
<evidence type="ECO:0000256" key="1">
    <source>
        <dbReference type="ARBA" id="ARBA00022485"/>
    </source>
</evidence>
<evidence type="ECO:0000256" key="4">
    <source>
        <dbReference type="ARBA" id="ARBA00022741"/>
    </source>
</evidence>
<dbReference type="SUPFAM" id="SSF52540">
    <property type="entry name" value="P-loop containing nucleoside triphosphate hydrolases"/>
    <property type="match status" value="1"/>
</dbReference>
<evidence type="ECO:0000256" key="8">
    <source>
        <dbReference type="ARBA" id="ARBA00022839"/>
    </source>
</evidence>
<dbReference type="GO" id="GO:0004386">
    <property type="term" value="F:helicase activity"/>
    <property type="evidence" value="ECO:0007669"/>
    <property type="project" value="UniProtKB-KW"/>
</dbReference>
<feature type="domain" description="ATP-dependent helicase/deoxyribonuclease subunit B N-terminal" evidence="16">
    <location>
        <begin position="5"/>
        <end position="290"/>
    </location>
</feature>
<dbReference type="Pfam" id="PF12705">
    <property type="entry name" value="PDDEXK_1"/>
    <property type="match status" value="1"/>
</dbReference>
<comment type="subunit">
    <text evidence="14">Heterodimer of AddA and AddB.</text>
</comment>
<dbReference type="EC" id="3.1.-.-" evidence="14"/>
<evidence type="ECO:0000256" key="3">
    <source>
        <dbReference type="ARBA" id="ARBA00022723"/>
    </source>
</evidence>
<dbReference type="RefSeq" id="WP_049684399.1">
    <property type="nucleotide sequence ID" value="NZ_CP009170.1"/>
</dbReference>